<dbReference type="InterPro" id="IPR003888">
    <property type="entry name" value="FYrich_N"/>
</dbReference>
<keyword evidence="2 4" id="KW-0103">Bromodomain</keyword>
<comment type="subcellular location">
    <subcellularLocation>
        <location evidence="1">Nucleus</location>
    </subcellularLocation>
</comment>
<feature type="compositionally biased region" description="Basic residues" evidence="5">
    <location>
        <begin position="745"/>
        <end position="766"/>
    </location>
</feature>
<evidence type="ECO:0000313" key="8">
    <source>
        <dbReference type="Proteomes" id="UP001165085"/>
    </source>
</evidence>
<evidence type="ECO:0000313" key="7">
    <source>
        <dbReference type="EMBL" id="GMH78493.1"/>
    </source>
</evidence>
<dbReference type="Proteomes" id="UP001165085">
    <property type="component" value="Unassembled WGS sequence"/>
</dbReference>
<organism evidence="7 8">
    <name type="scientific">Triparma strigata</name>
    <dbReference type="NCBI Taxonomy" id="1606541"/>
    <lineage>
        <taxon>Eukaryota</taxon>
        <taxon>Sar</taxon>
        <taxon>Stramenopiles</taxon>
        <taxon>Ochrophyta</taxon>
        <taxon>Bolidophyceae</taxon>
        <taxon>Parmales</taxon>
        <taxon>Triparmaceae</taxon>
        <taxon>Triparma</taxon>
    </lineage>
</organism>
<feature type="region of interest" description="Disordered" evidence="5">
    <location>
        <begin position="635"/>
        <end position="771"/>
    </location>
</feature>
<proteinExistence type="predicted"/>
<dbReference type="GO" id="GO:0005634">
    <property type="term" value="C:nucleus"/>
    <property type="evidence" value="ECO:0007669"/>
    <property type="project" value="UniProtKB-SubCell"/>
</dbReference>
<gene>
    <name evidence="7" type="ORF">TrST_g4781</name>
</gene>
<dbReference type="InterPro" id="IPR001487">
    <property type="entry name" value="Bromodomain"/>
</dbReference>
<dbReference type="Pfam" id="PF02791">
    <property type="entry name" value="DDT"/>
    <property type="match status" value="1"/>
</dbReference>
<sequence length="2341" mass="261048">MDQPLKEPLKEATSPPPQIIFKGENAGGEIIIAPEKAKSHKKKIRTEVVPPAKKPANKKPELNMRLTDGTLVESILSKARNPPLSFLTMSLHGSSEMILMPCNKCKGCVKTTSCGICSLCTKNQRCVDRWCRDVRDVNGETRSTSNLFLFDEKQYEIQMKLARRQLALKAREQLVEYIDSEKKQDKKMRIPLNRYPALKDEEPTITPRDKTKKRITLTVNSPLSLVWSDGERYTARIVDRTATRIRVKYDFDGTLSDFIDPTGPQYDLHDLKIEPVEVAKRFSDLPPLPSPPLPPACLTLESFGQIVNSPNFSTASTIIPLHFSTSLRYAYKIDPDSLDPHKNKVELGADPAGRTNVIAPPEETENFGGGKIDAKRQGGRRAKPKPVVGRPIYTVGLELPNGDVQTLAASDSPTEAWTKALAYTPTLVNAATAKLRRCIAVVYRMCAVPECVPFLEIVDKKDLPEYEYMIRHELSLRKIRDNLANFVYEDHYQFASDVRLMFYNSHMYNDADTEIHHQSVELLKNFERLFLDWVVNVPNAVVSGSWDEWFTMRYFDIVDDTHLTGFCATCSKNKFTHREAAFSVCSICEDNHCNACAVGATEAIPTTGYRSHGPVCKYAGERVCKRCKPVALHLMKEWKPPAPKPKPPKRKPQKSNGKSNGGKAGANGSASKPPPKKRKVDSAALASPGADAKRAATMSAVNGNGNGDGNGNHALPPPPPAQSLEPIAGYDVTPMDIASPSPTHKSSKSLKSKSRERKPKGPAKTKPKLENAHWEIMTFGVEEDSFLFRETSKTLKFSSGWARDVANDKSSKSGLWRSPMGVICETQAEVIKCNMIEMNWYKSLFPEKPKKSVGAKWYEENIKVVEASEREKYGTELSGKDKLEVRWNVSQALSALNEKRGAVKGAARYGDAFPSPLVKRSSLELVSADARTAIEAIPDLSVRTLPELGNGFGMFGLQYAPVQLMLEGLPFAEEILPMEYNFYEVSCLLQNAEMQEVNKTQLSDADNISSTHLKCRLYEEISAWGFAKAESASDILTSAPIEPPQVELRNPFPSIPDDCWDDLLAVWEYFNQFEDFLKFNPVSLEEFCVAASANNENGGDSVLTAGDGLVYDEMCCTLSRVLYIELKYLMEFQKVADSVDFYSQKVVNIHTWPEIAAQGICALIPLKRRKDVEKKFLPGQVKSEVNRAASFHYPGEGMAACVDILIILGNHPLLDQFMHLEIDADLAVVGDKKKARDFSTIKRKISGSTYKHHGEFAADVRLTFATPLTYELPTTATHQSAVHLLIYFERLYSKWVLEEKDWKTKKIDVYDNIDEINWRRRKKKGGGEITSLASAKDFAMNGISMDGLGLGFPLGWQGRVSQRTYATNHIDRFFMSPGGRVYRSFVSISYDFPAIIVDRDKFKEWEKQYLLGGAKYKAREVQQYVGVEFEEVEPEEKKIKSDLTNDLPQDPSLVHPSWWVAKAASSYIKEDDSRGLSGDPDAEVISPTMFGYRIRSDVMKDVQMEDVHEFEEVLWLLRKRDPEDWSVKERVKVLSYLSDFVLDTSQFEAFVGARDEVAMVSVGGEGEIGSGKLEVDKEDAEAGDEIVSALSFGDAGASQSSPSEEKFQKWKASMRMKPVGSGGTLTCLFCRSARPAGPAARDAERDSWVMCPQVLTGVVPSSMDGFTGEVVVEQGPGTVRAEREAQRIKQAQSRKPSSCHESCLRSVWFGRDLSRSKLLKEEEILRQNKRLEDDRKYTKSALGRDGSGAEYFLLKDQIFRRQLGRWAVVVSVPALVTSLNTKNFVERSLRRNIMLRSAWNGDRNGNGNHDNTIVGGNVTSPLAIEMEAKRKLLTTIPRTRPADDEAAQELLFALSQVKTSLRCLGYYSLYVKEYERLRATDEDAAGRYWQEYQIDFIEYFQTPVENPNAVGWLRPSWGQTVRELRGESIAKRVLMTEAWYRRKHQPFPQKDREAAANFPKLEPWVDTMSDNGVSFEDVSGGYAGERYAFQPVLRLDEKAEKILAVYPNFVVAAKAMDCEEELELGAIGRKERGVARWRASSKGLGTREKIAACALGYTLPPVLGSTFLMAPFLVREGARVEGWVVDHNSKAIEVPTEVEVMQKYASVLVDPDFVFFGGEQEKLPSSRRAVNSMTVNVPPVKPFTVSVAVHGLRLMRLKTAIFNIYSCIPKGDDYSGNSITGMKNDLGLSLDCEAWECGLMVASNPQEVDLLLSALIKGLPGSFVSERFKVNMFCSSHALTCSVVASKAYALDRMIGANFQGAGAWNPKGRSSRAKKELSVICNENSLAGYLSLPVGKIEGRIAGGGGEGNRCTRDFTCGRVANEHDVCGGRVGSMKLPDVN</sequence>
<dbReference type="CDD" id="cd04369">
    <property type="entry name" value="Bromodomain"/>
    <property type="match status" value="1"/>
</dbReference>
<dbReference type="PANTHER" id="PTHR45926">
    <property type="entry name" value="OSJNBA0053K19.4 PROTEIN"/>
    <property type="match status" value="1"/>
</dbReference>
<dbReference type="EMBL" id="BRXY01000222">
    <property type="protein sequence ID" value="GMH78493.1"/>
    <property type="molecule type" value="Genomic_DNA"/>
</dbReference>
<evidence type="ECO:0000256" key="3">
    <source>
        <dbReference type="ARBA" id="ARBA00023242"/>
    </source>
</evidence>
<dbReference type="PRINTS" id="PR00503">
    <property type="entry name" value="BROMODOMAIN"/>
</dbReference>
<dbReference type="PROSITE" id="PS51542">
    <property type="entry name" value="FYRN"/>
    <property type="match status" value="1"/>
</dbReference>
<dbReference type="SUPFAM" id="SSF47370">
    <property type="entry name" value="Bromodomain"/>
    <property type="match status" value="2"/>
</dbReference>
<accession>A0A9W7EIV4</accession>
<evidence type="ECO:0000256" key="1">
    <source>
        <dbReference type="ARBA" id="ARBA00004123"/>
    </source>
</evidence>
<dbReference type="InterPro" id="IPR036427">
    <property type="entry name" value="Bromodomain-like_sf"/>
</dbReference>
<feature type="region of interest" description="Disordered" evidence="5">
    <location>
        <begin position="1"/>
        <end position="20"/>
    </location>
</feature>
<feature type="compositionally biased region" description="Basic and acidic residues" evidence="5">
    <location>
        <begin position="1"/>
        <end position="10"/>
    </location>
</feature>
<feature type="domain" description="Bromo" evidence="6">
    <location>
        <begin position="446"/>
        <end position="516"/>
    </location>
</feature>
<evidence type="ECO:0000256" key="5">
    <source>
        <dbReference type="SAM" id="MobiDB-lite"/>
    </source>
</evidence>
<dbReference type="SMART" id="SM00297">
    <property type="entry name" value="BROMO"/>
    <property type="match status" value="1"/>
</dbReference>
<evidence type="ECO:0000259" key="6">
    <source>
        <dbReference type="PROSITE" id="PS50014"/>
    </source>
</evidence>
<protein>
    <recommendedName>
        <fullName evidence="6">Bromo domain-containing protein</fullName>
    </recommendedName>
</protein>
<comment type="caution">
    <text evidence="7">The sequence shown here is derived from an EMBL/GenBank/DDBJ whole genome shotgun (WGS) entry which is preliminary data.</text>
</comment>
<evidence type="ECO:0000256" key="4">
    <source>
        <dbReference type="PROSITE-ProRule" id="PRU00035"/>
    </source>
</evidence>
<dbReference type="Gene3D" id="1.20.920.10">
    <property type="entry name" value="Bromodomain-like"/>
    <property type="match status" value="2"/>
</dbReference>
<dbReference type="OrthoDB" id="115879at2759"/>
<dbReference type="Pfam" id="PF00439">
    <property type="entry name" value="Bromodomain"/>
    <property type="match status" value="1"/>
</dbReference>
<evidence type="ECO:0000256" key="2">
    <source>
        <dbReference type="ARBA" id="ARBA00023117"/>
    </source>
</evidence>
<feature type="region of interest" description="Disordered" evidence="5">
    <location>
        <begin position="351"/>
        <end position="385"/>
    </location>
</feature>
<name>A0A9W7EIV4_9STRA</name>
<keyword evidence="8" id="KW-1185">Reference proteome</keyword>
<keyword evidence="3" id="KW-0539">Nucleus</keyword>
<dbReference type="PROSITE" id="PS50014">
    <property type="entry name" value="BROMODOMAIN_2"/>
    <property type="match status" value="1"/>
</dbReference>
<reference evidence="8" key="1">
    <citation type="journal article" date="2023" name="Commun. Biol.">
        <title>Genome analysis of Parmales, the sister group of diatoms, reveals the evolutionary specialization of diatoms from phago-mixotrophs to photoautotrophs.</title>
        <authorList>
            <person name="Ban H."/>
            <person name="Sato S."/>
            <person name="Yoshikawa S."/>
            <person name="Yamada K."/>
            <person name="Nakamura Y."/>
            <person name="Ichinomiya M."/>
            <person name="Sato N."/>
            <person name="Blanc-Mathieu R."/>
            <person name="Endo H."/>
            <person name="Kuwata A."/>
            <person name="Ogata H."/>
        </authorList>
    </citation>
    <scope>NUCLEOTIDE SEQUENCE [LARGE SCALE GENOMIC DNA]</scope>
    <source>
        <strain evidence="8">NIES 3701</strain>
    </source>
</reference>
<dbReference type="InterPro" id="IPR018501">
    <property type="entry name" value="DDT_dom"/>
</dbReference>